<evidence type="ECO:0000313" key="9">
    <source>
        <dbReference type="EMBL" id="SMO86308.1"/>
    </source>
</evidence>
<dbReference type="InterPro" id="IPR050619">
    <property type="entry name" value="Flavodoxin"/>
</dbReference>
<evidence type="ECO:0000256" key="5">
    <source>
        <dbReference type="ARBA" id="ARBA00022643"/>
    </source>
</evidence>
<dbReference type="GO" id="GO:0009055">
    <property type="term" value="F:electron transfer activity"/>
    <property type="evidence" value="ECO:0007669"/>
    <property type="project" value="UniProtKB-UniRule"/>
</dbReference>
<keyword evidence="10" id="KW-1185">Reference proteome</keyword>
<dbReference type="SUPFAM" id="SSF52218">
    <property type="entry name" value="Flavoproteins"/>
    <property type="match status" value="1"/>
</dbReference>
<evidence type="ECO:0000256" key="4">
    <source>
        <dbReference type="ARBA" id="ARBA00022630"/>
    </source>
</evidence>
<dbReference type="PROSITE" id="PS50902">
    <property type="entry name" value="FLAVODOXIN_LIKE"/>
    <property type="match status" value="1"/>
</dbReference>
<evidence type="ECO:0000313" key="10">
    <source>
        <dbReference type="Proteomes" id="UP000319040"/>
    </source>
</evidence>
<feature type="domain" description="Flavodoxin-like" evidence="8">
    <location>
        <begin position="2"/>
        <end position="159"/>
    </location>
</feature>
<dbReference type="RefSeq" id="WP_142534426.1">
    <property type="nucleotide sequence ID" value="NZ_FXTB01000010.1"/>
</dbReference>
<dbReference type="NCBIfam" id="TIGR01752">
    <property type="entry name" value="flav_long"/>
    <property type="match status" value="1"/>
</dbReference>
<sequence>MTGIFYGSSVGNTRFVAEKLALLLPGSELNPVETATQEDIEKYDFLILGTSTWGVGNLQDDFETFVDTLLTSNLNGKTIALFGLGDQFTYPDTFCNGMGRLYELIKDKGCDFVGKWPSDDYDFSDSLAVVDGEFVGLALDEDNEPDLTDYRLGEWTKGF</sequence>
<protein>
    <recommendedName>
        <fullName evidence="7">Flavodoxin</fullName>
    </recommendedName>
</protein>
<evidence type="ECO:0000256" key="6">
    <source>
        <dbReference type="ARBA" id="ARBA00022982"/>
    </source>
</evidence>
<evidence type="ECO:0000256" key="3">
    <source>
        <dbReference type="ARBA" id="ARBA00022448"/>
    </source>
</evidence>
<dbReference type="Pfam" id="PF00258">
    <property type="entry name" value="Flavodoxin_1"/>
    <property type="match status" value="1"/>
</dbReference>
<dbReference type="PIRSF" id="PIRSF038996">
    <property type="entry name" value="FldA"/>
    <property type="match status" value="1"/>
</dbReference>
<comment type="function">
    <text evidence="7">Low-potential electron donor to a number of redox enzymes.</text>
</comment>
<dbReference type="EMBL" id="FXTB01000010">
    <property type="protein sequence ID" value="SMO86308.1"/>
    <property type="molecule type" value="Genomic_DNA"/>
</dbReference>
<dbReference type="AlphaFoldDB" id="A0A521EQV8"/>
<evidence type="ECO:0000259" key="8">
    <source>
        <dbReference type="PROSITE" id="PS50902"/>
    </source>
</evidence>
<evidence type="ECO:0000256" key="7">
    <source>
        <dbReference type="PIRNR" id="PIRNR038996"/>
    </source>
</evidence>
<comment type="similarity">
    <text evidence="2 7">Belongs to the flavodoxin family.</text>
</comment>
<dbReference type="InterPro" id="IPR001226">
    <property type="entry name" value="Flavodoxin_CS"/>
</dbReference>
<dbReference type="InterPro" id="IPR010086">
    <property type="entry name" value="Flavodoxin_lc"/>
</dbReference>
<gene>
    <name evidence="9" type="ORF">SAMN06265379_110120</name>
</gene>
<name>A0A521EQV8_SACCC</name>
<dbReference type="Gene3D" id="3.40.50.360">
    <property type="match status" value="1"/>
</dbReference>
<keyword evidence="4 7" id="KW-0285">Flavoprotein</keyword>
<accession>A0A521EQV8</accession>
<dbReference type="OrthoDB" id="9790745at2"/>
<dbReference type="GO" id="GO:0010181">
    <property type="term" value="F:FMN binding"/>
    <property type="evidence" value="ECO:0007669"/>
    <property type="project" value="UniProtKB-UniRule"/>
</dbReference>
<dbReference type="InterPro" id="IPR008254">
    <property type="entry name" value="Flavodoxin/NO_synth"/>
</dbReference>
<reference evidence="9 10" key="1">
    <citation type="submission" date="2017-05" db="EMBL/GenBank/DDBJ databases">
        <authorList>
            <person name="Varghese N."/>
            <person name="Submissions S."/>
        </authorList>
    </citation>
    <scope>NUCLEOTIDE SEQUENCE [LARGE SCALE GENOMIC DNA]</scope>
    <source>
        <strain evidence="9 10">DSM 27040</strain>
    </source>
</reference>
<organism evidence="9 10">
    <name type="scientific">Saccharicrinis carchari</name>
    <dbReference type="NCBI Taxonomy" id="1168039"/>
    <lineage>
        <taxon>Bacteria</taxon>
        <taxon>Pseudomonadati</taxon>
        <taxon>Bacteroidota</taxon>
        <taxon>Bacteroidia</taxon>
        <taxon>Marinilabiliales</taxon>
        <taxon>Marinilabiliaceae</taxon>
        <taxon>Saccharicrinis</taxon>
    </lineage>
</organism>
<dbReference type="NCBIfam" id="NF006739">
    <property type="entry name" value="PRK09267.1-5"/>
    <property type="match status" value="1"/>
</dbReference>
<evidence type="ECO:0000256" key="2">
    <source>
        <dbReference type="ARBA" id="ARBA00005267"/>
    </source>
</evidence>
<dbReference type="Proteomes" id="UP000319040">
    <property type="component" value="Unassembled WGS sequence"/>
</dbReference>
<keyword evidence="3 7" id="KW-0813">Transport</keyword>
<dbReference type="PANTHER" id="PTHR42809:SF1">
    <property type="entry name" value="FLAVODOXIN 1"/>
    <property type="match status" value="1"/>
</dbReference>
<comment type="cofactor">
    <cofactor evidence="1 7">
        <name>FMN</name>
        <dbReference type="ChEBI" id="CHEBI:58210"/>
    </cofactor>
</comment>
<evidence type="ECO:0000256" key="1">
    <source>
        <dbReference type="ARBA" id="ARBA00001917"/>
    </source>
</evidence>
<keyword evidence="5 7" id="KW-0288">FMN</keyword>
<keyword evidence="6 7" id="KW-0249">Electron transport</keyword>
<proteinExistence type="inferred from homology"/>
<dbReference type="InterPro" id="IPR029039">
    <property type="entry name" value="Flavoprotein-like_sf"/>
</dbReference>
<dbReference type="PROSITE" id="PS00201">
    <property type="entry name" value="FLAVODOXIN"/>
    <property type="match status" value="1"/>
</dbReference>
<dbReference type="PANTHER" id="PTHR42809">
    <property type="entry name" value="FLAVODOXIN 2"/>
    <property type="match status" value="1"/>
</dbReference>